<dbReference type="EMBL" id="CP158568">
    <property type="protein sequence ID" value="XBY43306.1"/>
    <property type="molecule type" value="Genomic_DNA"/>
</dbReference>
<dbReference type="AlphaFoldDB" id="A0AAU7X8I0"/>
<gene>
    <name evidence="2" type="ORF">ABS361_14530</name>
</gene>
<accession>A0AAU7X8I0</accession>
<protein>
    <submittedName>
        <fullName evidence="2">Thermonuclease family protein</fullName>
    </submittedName>
</protein>
<reference evidence="2" key="1">
    <citation type="submission" date="2024-06" db="EMBL/GenBank/DDBJ databases">
        <title>Methylostella associata gen. nov., sp. nov., a novel Ancalomicrobiaceae-affiliated facultatively methylotrophic bacteria that feed on methanotrophs of the genus Methylococcus.</title>
        <authorList>
            <person name="Saltykova V."/>
            <person name="Danilova O.V."/>
            <person name="Oshkin I.Y."/>
            <person name="Belova S.E."/>
            <person name="Pimenov N.V."/>
            <person name="Dedysh S.N."/>
        </authorList>
    </citation>
    <scope>NUCLEOTIDE SEQUENCE</scope>
    <source>
        <strain evidence="2">S20</strain>
    </source>
</reference>
<dbReference type="Gene3D" id="2.40.50.90">
    <property type="match status" value="1"/>
</dbReference>
<evidence type="ECO:0000256" key="1">
    <source>
        <dbReference type="SAM" id="MobiDB-lite"/>
    </source>
</evidence>
<feature type="region of interest" description="Disordered" evidence="1">
    <location>
        <begin position="1"/>
        <end position="34"/>
    </location>
</feature>
<dbReference type="KEGG" id="mflg:ABS361_14530"/>
<proteinExistence type="predicted"/>
<name>A0AAU7X8I0_9HYPH</name>
<dbReference type="RefSeq" id="WP_407048405.1">
    <property type="nucleotide sequence ID" value="NZ_CP158568.1"/>
</dbReference>
<feature type="compositionally biased region" description="Low complexity" evidence="1">
    <location>
        <begin position="20"/>
        <end position="29"/>
    </location>
</feature>
<dbReference type="InterPro" id="IPR035437">
    <property type="entry name" value="SNase_OB-fold_sf"/>
</dbReference>
<evidence type="ECO:0000313" key="2">
    <source>
        <dbReference type="EMBL" id="XBY43306.1"/>
    </source>
</evidence>
<sequence>MTRLVQPTGPLVRIDPPKPASAAGAAETAPAKRRDPEVPHVLRLAIVEDGVTLRSGALRVKLAGLRPIDTDQTCRTAAGVEWPCGRQATVALRLLMRGRSPACVLPDGIKDGTTVGLCRLGAQDVSEWMVRQGWAYAGTPDLAEAEADAREHRRGAFALDVPSVAPQTSAGVVAPMPGLPLDGVTEQPWEPAPRWRAGTPRHRNRRSRRSA</sequence>
<feature type="region of interest" description="Disordered" evidence="1">
    <location>
        <begin position="182"/>
        <end position="211"/>
    </location>
</feature>
<dbReference type="SUPFAM" id="SSF50199">
    <property type="entry name" value="Staphylococcal nuclease"/>
    <property type="match status" value="1"/>
</dbReference>
<organism evidence="2">
    <name type="scientific">Methyloraptor flagellatus</name>
    <dbReference type="NCBI Taxonomy" id="3162530"/>
    <lineage>
        <taxon>Bacteria</taxon>
        <taxon>Pseudomonadati</taxon>
        <taxon>Pseudomonadota</taxon>
        <taxon>Alphaproteobacteria</taxon>
        <taxon>Hyphomicrobiales</taxon>
        <taxon>Ancalomicrobiaceae</taxon>
        <taxon>Methyloraptor</taxon>
    </lineage>
</organism>
<feature type="compositionally biased region" description="Basic residues" evidence="1">
    <location>
        <begin position="199"/>
        <end position="211"/>
    </location>
</feature>